<feature type="compositionally biased region" description="Low complexity" evidence="4">
    <location>
        <begin position="555"/>
        <end position="567"/>
    </location>
</feature>
<keyword evidence="6" id="KW-1185">Reference proteome</keyword>
<proteinExistence type="predicted"/>
<keyword evidence="2" id="KW-0677">Repeat</keyword>
<dbReference type="STRING" id="212602.A0A420HE18"/>
<dbReference type="Gene3D" id="2.130.10.10">
    <property type="entry name" value="YVTN repeat-like/Quinoprotein amine dehydrogenase"/>
    <property type="match status" value="2"/>
</dbReference>
<evidence type="ECO:0000256" key="1">
    <source>
        <dbReference type="ARBA" id="ARBA00022574"/>
    </source>
</evidence>
<dbReference type="PANTHER" id="PTHR14221">
    <property type="entry name" value="WD REPEAT DOMAIN 44"/>
    <property type="match status" value="1"/>
</dbReference>
<evidence type="ECO:0000313" key="6">
    <source>
        <dbReference type="Proteomes" id="UP000286134"/>
    </source>
</evidence>
<dbReference type="SMART" id="SM00320">
    <property type="entry name" value="WD40"/>
    <property type="match status" value="8"/>
</dbReference>
<evidence type="ECO:0000313" key="5">
    <source>
        <dbReference type="EMBL" id="RKF55669.1"/>
    </source>
</evidence>
<feature type="region of interest" description="Disordered" evidence="4">
    <location>
        <begin position="480"/>
        <end position="499"/>
    </location>
</feature>
<name>A0A420HE18_9PEZI</name>
<comment type="caution">
    <text evidence="5">The sequence shown here is derived from an EMBL/GenBank/DDBJ whole genome shotgun (WGS) entry which is preliminary data.</text>
</comment>
<dbReference type="EMBL" id="MCFK01008813">
    <property type="protein sequence ID" value="RKF55669.1"/>
    <property type="molecule type" value="Genomic_DNA"/>
</dbReference>
<evidence type="ECO:0000256" key="2">
    <source>
        <dbReference type="ARBA" id="ARBA00022737"/>
    </source>
</evidence>
<dbReference type="InterPro" id="IPR036322">
    <property type="entry name" value="WD40_repeat_dom_sf"/>
</dbReference>
<dbReference type="InterPro" id="IPR040324">
    <property type="entry name" value="WDR44/Dgr2"/>
</dbReference>
<evidence type="ECO:0000256" key="3">
    <source>
        <dbReference type="PROSITE-ProRule" id="PRU00221"/>
    </source>
</evidence>
<dbReference type="OrthoDB" id="1932312at2759"/>
<protein>
    <submittedName>
        <fullName evidence="5">Putative WD repeat-containing protein C3H5.08c</fullName>
    </submittedName>
</protein>
<sequence>MHQQDTLPQKEKTKGVSFLSRLAIKGGKKKESVEDSDIVQNDDLIEGMNAHVFSSSVTASGFVPHYKEPPSYIRVRSRNKKQKIFDHMFLAQELCGNYSLRKGIRPESLQSRDSLENDKIHSAVPKSGKAIWAMEFSLDGRYLAAAGCDQIIRVWTVLSSPDERRTHELEEDASSEMTEYERLSAPVFMTKPIREYLGHSGDILDINWSKNNFLLTSSLDKTAKLWHPSRQECLTTFSQKELITSISFHPTDDRFFLSGSLDCILRLWSIPEKNVVFSCETQDPITAVAFTPNGSIAIAGGSSGLCHFYDIDQENGMRLSNQIHVRSSRGKNSKGSKITGIKTLFLSPDDQDTGDVNVLITSNDSRIRLYKLKDKRLEMKFQGHQNTHSQIKASFSCDGRYVICGSEDRKTYIWGIKTKDSEPKEPPLMEMFTAHSSIVTTAIFAPAATRRLLSGSGDPIYDICNPPPVTLLSLEEHSARAPESFENSSPVTTSKKTEVSPTYLARTSHDDGPIILTSDLNGSVKCFRIDCAFEKRHHWDTSSVFSKKGSSIRRSNSSKTHLSTSSLADSLEQSSIRTSIYRQNHLSWRGKSPGEVIHNSQREESMTPETIALKSNQQLSLLTSPINLGGETSEKPRNTPTLKGKLIPASKSLYNLARTATLPTPGFNLTNSIESDELINQSNQISKPGSFWNKSNWPSSLCSRTSHDIESKCLEKDFSKESDVDKTLKGENITDTSSAEENRSDTSDLEDDHLCCEMCDGKNFRARKISGKGFVMVCVTCGVIIG</sequence>
<gene>
    <name evidence="5" type="ORF">OnM2_088018</name>
</gene>
<dbReference type="PROSITE" id="PS50294">
    <property type="entry name" value="WD_REPEATS_REGION"/>
    <property type="match status" value="1"/>
</dbReference>
<dbReference type="InterPro" id="IPR001680">
    <property type="entry name" value="WD40_rpt"/>
</dbReference>
<dbReference type="SUPFAM" id="SSF50978">
    <property type="entry name" value="WD40 repeat-like"/>
    <property type="match status" value="1"/>
</dbReference>
<keyword evidence="1 3" id="KW-0853">WD repeat</keyword>
<dbReference type="Pfam" id="PF00400">
    <property type="entry name" value="WD40"/>
    <property type="match status" value="5"/>
</dbReference>
<feature type="compositionally biased region" description="Polar residues" evidence="4">
    <location>
        <begin position="485"/>
        <end position="494"/>
    </location>
</feature>
<dbReference type="PANTHER" id="PTHR14221:SF0">
    <property type="entry name" value="WD REPEAT-CONTAINING PROTEIN 44"/>
    <property type="match status" value="1"/>
</dbReference>
<feature type="repeat" description="WD" evidence="3">
    <location>
        <begin position="196"/>
        <end position="236"/>
    </location>
</feature>
<dbReference type="AlphaFoldDB" id="A0A420HE18"/>
<feature type="repeat" description="WD" evidence="3">
    <location>
        <begin position="236"/>
        <end position="278"/>
    </location>
</feature>
<dbReference type="InterPro" id="IPR015943">
    <property type="entry name" value="WD40/YVTN_repeat-like_dom_sf"/>
</dbReference>
<evidence type="ECO:0000256" key="4">
    <source>
        <dbReference type="SAM" id="MobiDB-lite"/>
    </source>
</evidence>
<reference evidence="5 6" key="1">
    <citation type="journal article" date="2018" name="BMC Genomics">
        <title>Comparative genome analyses reveal sequence features reflecting distinct modes of host-adaptation between dicot and monocot powdery mildew.</title>
        <authorList>
            <person name="Wu Y."/>
            <person name="Ma X."/>
            <person name="Pan Z."/>
            <person name="Kale S.D."/>
            <person name="Song Y."/>
            <person name="King H."/>
            <person name="Zhang Q."/>
            <person name="Presley C."/>
            <person name="Deng X."/>
            <person name="Wei C.I."/>
            <person name="Xiao S."/>
        </authorList>
    </citation>
    <scope>NUCLEOTIDE SEQUENCE [LARGE SCALE GENOMIC DNA]</scope>
    <source>
        <strain evidence="5">UMSG2</strain>
    </source>
</reference>
<feature type="repeat" description="WD" evidence="3">
    <location>
        <begin position="124"/>
        <end position="165"/>
    </location>
</feature>
<dbReference type="Proteomes" id="UP000286134">
    <property type="component" value="Unassembled WGS sequence"/>
</dbReference>
<accession>A0A420HE18</accession>
<feature type="region of interest" description="Disordered" evidence="4">
    <location>
        <begin position="544"/>
        <end position="568"/>
    </location>
</feature>
<dbReference type="PROSITE" id="PS50082">
    <property type="entry name" value="WD_REPEATS_2"/>
    <property type="match status" value="3"/>
</dbReference>
<organism evidence="5 6">
    <name type="scientific">Erysiphe neolycopersici</name>
    <dbReference type="NCBI Taxonomy" id="212602"/>
    <lineage>
        <taxon>Eukaryota</taxon>
        <taxon>Fungi</taxon>
        <taxon>Dikarya</taxon>
        <taxon>Ascomycota</taxon>
        <taxon>Pezizomycotina</taxon>
        <taxon>Leotiomycetes</taxon>
        <taxon>Erysiphales</taxon>
        <taxon>Erysiphaceae</taxon>
        <taxon>Erysiphe</taxon>
    </lineage>
</organism>
<feature type="compositionally biased region" description="Polar residues" evidence="4">
    <location>
        <begin position="544"/>
        <end position="554"/>
    </location>
</feature>